<protein>
    <recommendedName>
        <fullName evidence="2">DUF4440 domain-containing protein</fullName>
    </recommendedName>
</protein>
<keyword evidence="1" id="KW-0472">Membrane</keyword>
<gene>
    <name evidence="3" type="ORF">SAMN05661044_03837</name>
</gene>
<proteinExistence type="predicted"/>
<dbReference type="SUPFAM" id="SSF54427">
    <property type="entry name" value="NTF2-like"/>
    <property type="match status" value="1"/>
</dbReference>
<dbReference type="OrthoDB" id="2887901at2"/>
<evidence type="ECO:0000313" key="4">
    <source>
        <dbReference type="Proteomes" id="UP000199421"/>
    </source>
</evidence>
<feature type="domain" description="DUF4440" evidence="2">
    <location>
        <begin position="62"/>
        <end position="174"/>
    </location>
</feature>
<dbReference type="InterPro" id="IPR032710">
    <property type="entry name" value="NTF2-like_dom_sf"/>
</dbReference>
<evidence type="ECO:0000259" key="2">
    <source>
        <dbReference type="Pfam" id="PF14534"/>
    </source>
</evidence>
<dbReference type="STRING" id="407022.SAMN05661044_03837"/>
<keyword evidence="1" id="KW-1133">Transmembrane helix</keyword>
<reference evidence="4" key="1">
    <citation type="submission" date="2016-10" db="EMBL/GenBank/DDBJ databases">
        <authorList>
            <person name="Varghese N."/>
            <person name="Submissions S."/>
        </authorList>
    </citation>
    <scope>NUCLEOTIDE SEQUENCE [LARGE SCALE GENOMIC DNA]</scope>
    <source>
        <strain evidence="4">DSM 18733</strain>
    </source>
</reference>
<dbReference type="InterPro" id="IPR011944">
    <property type="entry name" value="Steroid_delta5-4_isomerase"/>
</dbReference>
<dbReference type="NCBIfam" id="TIGR02246">
    <property type="entry name" value="SgcJ/EcaC family oxidoreductase"/>
    <property type="match status" value="1"/>
</dbReference>
<dbReference type="Proteomes" id="UP000199421">
    <property type="component" value="Unassembled WGS sequence"/>
</dbReference>
<sequence>MHPINIEIIFIMKKYMSTKVLLLIVLFINALVIISNFIYVTPSIVLKSEPFSKERTDDVEEIKALEAIVAKGWATGDARMMASAYTDDADYVTFNGEWLKGKQAIIDTHQSLFDGVLKGSSLADREIKAIRFLTENVALVHVTGSVKQKWREKPAKSRKSIQTLVAIKKDGIWKFATFHNTRVSRISLWDAIIMSFK</sequence>
<dbReference type="EMBL" id="FOAF01000005">
    <property type="protein sequence ID" value="SEL94850.1"/>
    <property type="molecule type" value="Genomic_DNA"/>
</dbReference>
<dbReference type="InterPro" id="IPR027843">
    <property type="entry name" value="DUF4440"/>
</dbReference>
<dbReference type="Pfam" id="PF14534">
    <property type="entry name" value="DUF4440"/>
    <property type="match status" value="1"/>
</dbReference>
<accession>A0A1H7UCS4</accession>
<evidence type="ECO:0000256" key="1">
    <source>
        <dbReference type="SAM" id="Phobius"/>
    </source>
</evidence>
<dbReference type="AlphaFoldDB" id="A0A1H7UCS4"/>
<keyword evidence="1" id="KW-0812">Transmembrane</keyword>
<feature type="transmembrane region" description="Helical" evidence="1">
    <location>
        <begin position="20"/>
        <end position="40"/>
    </location>
</feature>
<name>A0A1H7UCS4_OLID1</name>
<keyword evidence="4" id="KW-1185">Reference proteome</keyword>
<dbReference type="Gene3D" id="3.10.450.50">
    <property type="match status" value="1"/>
</dbReference>
<organism evidence="3 4">
    <name type="scientific">Olivibacter domesticus</name>
    <name type="common">Pseudosphingobacterium domesticum</name>
    <dbReference type="NCBI Taxonomy" id="407022"/>
    <lineage>
        <taxon>Bacteria</taxon>
        <taxon>Pseudomonadati</taxon>
        <taxon>Bacteroidota</taxon>
        <taxon>Sphingobacteriia</taxon>
        <taxon>Sphingobacteriales</taxon>
        <taxon>Sphingobacteriaceae</taxon>
        <taxon>Olivibacter</taxon>
    </lineage>
</organism>
<evidence type="ECO:0000313" key="3">
    <source>
        <dbReference type="EMBL" id="SEL94850.1"/>
    </source>
</evidence>